<dbReference type="Pfam" id="PF14533">
    <property type="entry name" value="USP7_C2"/>
    <property type="match status" value="1"/>
</dbReference>
<dbReference type="PROSITE" id="PS50235">
    <property type="entry name" value="USP_3"/>
    <property type="match status" value="1"/>
</dbReference>
<evidence type="ECO:0000256" key="1">
    <source>
        <dbReference type="ARBA" id="ARBA00000707"/>
    </source>
</evidence>
<dbReference type="SMART" id="SM00061">
    <property type="entry name" value="MATH"/>
    <property type="match status" value="1"/>
</dbReference>
<keyword evidence="4" id="KW-0645">Protease</keyword>
<dbReference type="KEGG" id="sind:105158534"/>
<feature type="domain" description="MATH" evidence="8">
    <location>
        <begin position="52"/>
        <end position="177"/>
    </location>
</feature>
<keyword evidence="5" id="KW-0833">Ubl conjugation pathway</keyword>
<evidence type="ECO:0000259" key="9">
    <source>
        <dbReference type="PROSITE" id="PS50235"/>
    </source>
</evidence>
<dbReference type="GO" id="GO:0016579">
    <property type="term" value="P:protein deubiquitination"/>
    <property type="evidence" value="ECO:0007669"/>
    <property type="project" value="InterPro"/>
</dbReference>
<dbReference type="SUPFAM" id="SSF54001">
    <property type="entry name" value="Cysteine proteinases"/>
    <property type="match status" value="1"/>
</dbReference>
<dbReference type="InterPro" id="IPR029346">
    <property type="entry name" value="USP_C"/>
</dbReference>
<dbReference type="InterPro" id="IPR028889">
    <property type="entry name" value="USP"/>
</dbReference>
<evidence type="ECO:0000256" key="4">
    <source>
        <dbReference type="ARBA" id="ARBA00022670"/>
    </source>
</evidence>
<organism evidence="10 11">
    <name type="scientific">Sesamum indicum</name>
    <name type="common">Oriental sesame</name>
    <name type="synonym">Sesamum orientale</name>
    <dbReference type="NCBI Taxonomy" id="4182"/>
    <lineage>
        <taxon>Eukaryota</taxon>
        <taxon>Viridiplantae</taxon>
        <taxon>Streptophyta</taxon>
        <taxon>Embryophyta</taxon>
        <taxon>Tracheophyta</taxon>
        <taxon>Spermatophyta</taxon>
        <taxon>Magnoliopsida</taxon>
        <taxon>eudicotyledons</taxon>
        <taxon>Gunneridae</taxon>
        <taxon>Pentapetalae</taxon>
        <taxon>asterids</taxon>
        <taxon>lamiids</taxon>
        <taxon>Lamiales</taxon>
        <taxon>Pedaliaceae</taxon>
        <taxon>Sesamum</taxon>
    </lineage>
</organism>
<dbReference type="InterPro" id="IPR024729">
    <property type="entry name" value="USP7_ICP0-binding_dom"/>
</dbReference>
<dbReference type="InterPro" id="IPR001394">
    <property type="entry name" value="Peptidase_C19_UCH"/>
</dbReference>
<dbReference type="InterPro" id="IPR038765">
    <property type="entry name" value="Papain-like_cys_pep_sf"/>
</dbReference>
<reference evidence="11" key="1">
    <citation type="submission" date="2025-08" db="UniProtKB">
        <authorList>
            <consortium name="RefSeq"/>
        </authorList>
    </citation>
    <scope>IDENTIFICATION</scope>
</reference>
<dbReference type="Pfam" id="PF00443">
    <property type="entry name" value="UCH"/>
    <property type="match status" value="1"/>
</dbReference>
<keyword evidence="10" id="KW-1185">Reference proteome</keyword>
<evidence type="ECO:0000256" key="7">
    <source>
        <dbReference type="ARBA" id="ARBA00022807"/>
    </source>
</evidence>
<dbReference type="PROSITE" id="PS00972">
    <property type="entry name" value="USP_1"/>
    <property type="match status" value="1"/>
</dbReference>
<sequence length="1120" mass="131397">MPPMPSSQSHNEHEHMNIFVPEVMEMEVPISMEVHEGTSNSMKNQPVEDAQSVKITWRIKDFSRLSMTKLYSSTYELGDVTWRLLIFPKGNNVDFLSMYMGFIDTANLPYGWSRYAHFSLTIVNQFHSSNSIRKEAKHQLNAGESDWGFTSFMPLNDLYDTSRGFIVNDICVIEAEITVYRATDQYLYNSKRETSYVGLKNQGATCYMNSLLQMLFHISYFRKVVYHMTTSVNDEPSTSIPMALQSLFYKLQHSESSVGTKDLTRSFGWDTHHAFLQHDVHELNRVLCEKLEEKMKRTAVEGAIQHLFEGHHKNYLECINVDYKSSRQESFYDLQLDVKGCHDVYASFDKYVAVEHLDGDNKYHAGQYGLQDAKKGVLFTNFPPVLQLHLKRFEYQFVRDGMVKINDRYEFPLELDLDRDNGRYLSPEANRRVRNLYTLHSVLVHSGGVQGGHYYAFIRPTLSNQWYKFDDERVTKEDIIKALDELYGGEEEHVMTTNPDNAPFKFTRQSNAYMLVYIRESDKGKILCDIHDRDISHHLKERLKREQKEKELKKKQKAEADKYMTVKVVTDEDFARQIGKDICFDLVDHAKVRSFYVQKLKPFHTYKEEIAREFLAPVYFQRFWLWGKRQNKTHRPNRPLTLLEESYTVSHLKRLSSKDPNDDLQLFLEVERAQNLRAGPLPDKESDDILLFFKLYEPEKGESRYAGRLFVKSYYKPSDILEKLNQLAGYAPDEKIELFEEIRFDPTLMCTYIDTRLTFTSNQLEDGDIVWYQKPLPAQTRRLFHCPDIPSFLEYQHSLQVIHFRSLERPEKDEFCLQLSKFDSYDEVVKRVANQLRVDDPSKLRLTSHNIYSQRPKAHPIRYRGVENLLEILLHHDELSDILYFEVLDIPLPELQELRILKLAFSYAARSKLETHSIRLPKESTVGDVLEHLKEKVKLSHPNAELRLLQVFSHKIYKIYPNSEKIAAINDNRWTLRAEEIPEEEKFLSSSKCLIHVCHFMHEDAQNQTRIKNFDEPFLLVINDGETLSRIKVRVQNKLQVQDEEFLKWRLAFVSHSQAKYLEDSDILFDHFQGSGICVSSEQYLGLEHSNNTPRRPPAANQLQRYVCVFCKNSSNYDLE</sequence>
<dbReference type="OrthoDB" id="289038at2759"/>
<evidence type="ECO:0000256" key="5">
    <source>
        <dbReference type="ARBA" id="ARBA00022786"/>
    </source>
</evidence>
<dbReference type="Pfam" id="PF22486">
    <property type="entry name" value="MATH_2"/>
    <property type="match status" value="1"/>
</dbReference>
<dbReference type="FunFam" id="2.60.210.10:FF:000005">
    <property type="entry name" value="Ubiquitin carboxyl-terminal hydrolase 13"/>
    <property type="match status" value="1"/>
</dbReference>
<dbReference type="Gene3D" id="3.10.20.90">
    <property type="entry name" value="Phosphatidylinositol 3-kinase Catalytic Subunit, Chain A, domain 1"/>
    <property type="match status" value="2"/>
</dbReference>
<keyword evidence="7" id="KW-0788">Thiol protease</keyword>
<dbReference type="InterPro" id="IPR050164">
    <property type="entry name" value="Peptidase_C19"/>
</dbReference>
<dbReference type="SUPFAM" id="SSF49599">
    <property type="entry name" value="TRAF domain-like"/>
    <property type="match status" value="1"/>
</dbReference>
<dbReference type="CDD" id="cd00121">
    <property type="entry name" value="MATH"/>
    <property type="match status" value="1"/>
</dbReference>
<dbReference type="PANTHER" id="PTHR24006">
    <property type="entry name" value="UBIQUITIN CARBOXYL-TERMINAL HYDROLASE"/>
    <property type="match status" value="1"/>
</dbReference>
<dbReference type="AlphaFoldDB" id="A0A6I9SVX6"/>
<dbReference type="FunFam" id="3.10.20.90:FF:000050">
    <property type="entry name" value="Ubiquitin carboxyl-terminal hydrolase 13"/>
    <property type="match status" value="1"/>
</dbReference>
<evidence type="ECO:0000256" key="6">
    <source>
        <dbReference type="ARBA" id="ARBA00022801"/>
    </source>
</evidence>
<dbReference type="Gene3D" id="2.60.210.10">
    <property type="entry name" value="Apoptosis, Tumor Necrosis Factor Receptor Associated Protein 2, Chain A"/>
    <property type="match status" value="1"/>
</dbReference>
<dbReference type="FunFam" id="3.90.70.10:FF:000044">
    <property type="entry name" value="Ubiquitin carboxyl-terminal hydrolase 13"/>
    <property type="match status" value="1"/>
</dbReference>
<evidence type="ECO:0000256" key="3">
    <source>
        <dbReference type="ARBA" id="ARBA00012759"/>
    </source>
</evidence>
<dbReference type="GO" id="GO:0006508">
    <property type="term" value="P:proteolysis"/>
    <property type="evidence" value="ECO:0007669"/>
    <property type="project" value="UniProtKB-KW"/>
</dbReference>
<dbReference type="GeneID" id="105158534"/>
<dbReference type="GO" id="GO:0031647">
    <property type="term" value="P:regulation of protein stability"/>
    <property type="evidence" value="ECO:0007669"/>
    <property type="project" value="TreeGrafter"/>
</dbReference>
<name>A0A6I9SVX6_SESIN</name>
<dbReference type="InterPro" id="IPR002083">
    <property type="entry name" value="MATH/TRAF_dom"/>
</dbReference>
<feature type="domain" description="USP" evidence="9">
    <location>
        <begin position="197"/>
        <end position="520"/>
    </location>
</feature>
<dbReference type="PROSITE" id="PS00973">
    <property type="entry name" value="USP_2"/>
    <property type="match status" value="1"/>
</dbReference>
<evidence type="ECO:0000313" key="10">
    <source>
        <dbReference type="Proteomes" id="UP000504604"/>
    </source>
</evidence>
<keyword evidence="6" id="KW-0378">Hydrolase</keyword>
<dbReference type="RefSeq" id="XP_011073619.1">
    <property type="nucleotide sequence ID" value="XM_011075317.1"/>
</dbReference>
<dbReference type="Pfam" id="PF12436">
    <property type="entry name" value="USP7_ICP0_bdg"/>
    <property type="match status" value="1"/>
</dbReference>
<dbReference type="InterPro" id="IPR018200">
    <property type="entry name" value="USP_CS"/>
</dbReference>
<dbReference type="Gene3D" id="3.90.70.10">
    <property type="entry name" value="Cysteine proteinases"/>
    <property type="match status" value="1"/>
</dbReference>
<evidence type="ECO:0000259" key="8">
    <source>
        <dbReference type="PROSITE" id="PS50144"/>
    </source>
</evidence>
<dbReference type="InParanoid" id="A0A6I9SVX6"/>
<protein>
    <recommendedName>
        <fullName evidence="3">ubiquitinyl hydrolase 1</fullName>
        <ecNumber evidence="3">3.4.19.12</ecNumber>
    </recommendedName>
</protein>
<dbReference type="Proteomes" id="UP000504604">
    <property type="component" value="Linkage group LG3"/>
</dbReference>
<proteinExistence type="inferred from homology"/>
<dbReference type="PANTHER" id="PTHR24006:SF896">
    <property type="entry name" value="UBIQUITINYL HYDROLASE 1"/>
    <property type="match status" value="1"/>
</dbReference>
<dbReference type="PROSITE" id="PS50144">
    <property type="entry name" value="MATH"/>
    <property type="match status" value="1"/>
</dbReference>
<comment type="similarity">
    <text evidence="2">Belongs to the peptidase C19 family.</text>
</comment>
<dbReference type="InterPro" id="IPR008974">
    <property type="entry name" value="TRAF-like"/>
</dbReference>
<dbReference type="GO" id="GO:0004843">
    <property type="term" value="F:cysteine-type deubiquitinase activity"/>
    <property type="evidence" value="ECO:0007669"/>
    <property type="project" value="UniProtKB-EC"/>
</dbReference>
<evidence type="ECO:0000313" key="11">
    <source>
        <dbReference type="RefSeq" id="XP_011073619.1"/>
    </source>
</evidence>
<gene>
    <name evidence="11" type="primary">LOC105158534</name>
</gene>
<accession>A0A6I9SVX6</accession>
<dbReference type="EC" id="3.4.19.12" evidence="3"/>
<dbReference type="GO" id="GO:0005829">
    <property type="term" value="C:cytosol"/>
    <property type="evidence" value="ECO:0007669"/>
    <property type="project" value="TreeGrafter"/>
</dbReference>
<dbReference type="GO" id="GO:0005634">
    <property type="term" value="C:nucleus"/>
    <property type="evidence" value="ECO:0007669"/>
    <property type="project" value="UniProtKB-ARBA"/>
</dbReference>
<evidence type="ECO:0000256" key="2">
    <source>
        <dbReference type="ARBA" id="ARBA00009085"/>
    </source>
</evidence>
<dbReference type="CDD" id="cd02659">
    <property type="entry name" value="peptidase_C19C"/>
    <property type="match status" value="1"/>
</dbReference>
<comment type="catalytic activity">
    <reaction evidence="1">
        <text>Thiol-dependent hydrolysis of ester, thioester, amide, peptide and isopeptide bonds formed by the C-terminal Gly of ubiquitin (a 76-residue protein attached to proteins as an intracellular targeting signal).</text>
        <dbReference type="EC" id="3.4.19.12"/>
    </reaction>
</comment>